<proteinExistence type="predicted"/>
<dbReference type="Proteomes" id="UP000232722">
    <property type="component" value="Unassembled WGS sequence"/>
</dbReference>
<gene>
    <name evidence="1" type="ORF">RhiirA5_429288</name>
</gene>
<evidence type="ECO:0000313" key="2">
    <source>
        <dbReference type="Proteomes" id="UP000232722"/>
    </source>
</evidence>
<dbReference type="VEuPathDB" id="FungiDB:RhiirA1_448642"/>
<evidence type="ECO:0000313" key="1">
    <source>
        <dbReference type="EMBL" id="PKB99704.1"/>
    </source>
</evidence>
<reference evidence="1 2" key="2">
    <citation type="submission" date="2017-09" db="EMBL/GenBank/DDBJ databases">
        <title>Extensive intraspecific genome diversity in a model arbuscular mycorrhizal fungus.</title>
        <authorList>
            <person name="Chen E.C."/>
            <person name="Morin E."/>
            <person name="Beaudet D."/>
            <person name="Noel J."/>
            <person name="Ndikumana S."/>
            <person name="Charron P."/>
            <person name="St-Onge C."/>
            <person name="Giorgi J."/>
            <person name="Grigoriev I.V."/>
            <person name="Roux C."/>
            <person name="Martin F.M."/>
            <person name="Corradi N."/>
        </authorList>
    </citation>
    <scope>NUCLEOTIDE SEQUENCE [LARGE SCALE GENOMIC DNA]</scope>
    <source>
        <strain evidence="1 2">A5</strain>
    </source>
</reference>
<organism evidence="1 2">
    <name type="scientific">Rhizophagus irregularis</name>
    <dbReference type="NCBI Taxonomy" id="588596"/>
    <lineage>
        <taxon>Eukaryota</taxon>
        <taxon>Fungi</taxon>
        <taxon>Fungi incertae sedis</taxon>
        <taxon>Mucoromycota</taxon>
        <taxon>Glomeromycotina</taxon>
        <taxon>Glomeromycetes</taxon>
        <taxon>Glomerales</taxon>
        <taxon>Glomeraceae</taxon>
        <taxon>Rhizophagus</taxon>
    </lineage>
</organism>
<protein>
    <submittedName>
        <fullName evidence="1">Uncharacterized protein</fullName>
    </submittedName>
</protein>
<sequence length="157" mass="17812">MSILNLGLQNVAIKRNTMNEESEALFDKVDTLDEICEILKDQPFKCYNAASEQDINGLFEIKNCQDPSCGICTPIRLLQIIFDSLHFLPDPIPAKDSSDHYSSFHIIYGMETSEEFHPTLHTQINQANAKPALKGILIGGKIHDYVTCCDCRKQRYF</sequence>
<dbReference type="EMBL" id="LLXJ01002100">
    <property type="protein sequence ID" value="PKB99704.1"/>
    <property type="molecule type" value="Genomic_DNA"/>
</dbReference>
<dbReference type="AlphaFoldDB" id="A0A2N0NYP7"/>
<reference evidence="1 2" key="1">
    <citation type="submission" date="2016-04" db="EMBL/GenBank/DDBJ databases">
        <title>Genome analyses suggest a sexual origin of heterokaryosis in a supposedly ancient asexual fungus.</title>
        <authorList>
            <person name="Ropars J."/>
            <person name="Sedzielewska K."/>
            <person name="Noel J."/>
            <person name="Charron P."/>
            <person name="Farinelli L."/>
            <person name="Marton T."/>
            <person name="Kruger M."/>
            <person name="Pelin A."/>
            <person name="Brachmann A."/>
            <person name="Corradi N."/>
        </authorList>
    </citation>
    <scope>NUCLEOTIDE SEQUENCE [LARGE SCALE GENOMIC DNA]</scope>
    <source>
        <strain evidence="1 2">A5</strain>
    </source>
</reference>
<name>A0A2N0NYP7_9GLOM</name>
<comment type="caution">
    <text evidence="1">The sequence shown here is derived from an EMBL/GenBank/DDBJ whole genome shotgun (WGS) entry which is preliminary data.</text>
</comment>
<accession>A0A2N0NYP7</accession>